<dbReference type="InterPro" id="IPR022880">
    <property type="entry name" value="DNApol_IV"/>
</dbReference>
<dbReference type="AlphaFoldDB" id="A0AA37QAS5"/>
<name>A0AA37QAS5_9BACT</name>
<dbReference type="PANTHER" id="PTHR11076">
    <property type="entry name" value="DNA REPAIR POLYMERASE UMUC / TRANSFERASE FAMILY MEMBER"/>
    <property type="match status" value="1"/>
</dbReference>
<evidence type="ECO:0000256" key="14">
    <source>
        <dbReference type="ARBA" id="ARBA00049244"/>
    </source>
</evidence>
<dbReference type="GO" id="GO:0006281">
    <property type="term" value="P:DNA repair"/>
    <property type="evidence" value="ECO:0007669"/>
    <property type="project" value="UniProtKB-UniRule"/>
</dbReference>
<feature type="active site" evidence="15">
    <location>
        <position position="110"/>
    </location>
</feature>
<reference evidence="17" key="1">
    <citation type="submission" date="2022-08" db="EMBL/GenBank/DDBJ databases">
        <title>Draft genome sequencing of Roseisolibacter agri AW1220.</title>
        <authorList>
            <person name="Tobiishi Y."/>
            <person name="Tonouchi A."/>
        </authorList>
    </citation>
    <scope>NUCLEOTIDE SEQUENCE</scope>
    <source>
        <strain evidence="17">AW1220</strain>
    </source>
</reference>
<dbReference type="EMBL" id="BRXS01000007">
    <property type="protein sequence ID" value="GLC27877.1"/>
    <property type="molecule type" value="Genomic_DNA"/>
</dbReference>
<evidence type="ECO:0000313" key="17">
    <source>
        <dbReference type="EMBL" id="GLC27877.1"/>
    </source>
</evidence>
<comment type="similarity">
    <text evidence="2 15">Belongs to the DNA polymerase type-Y family.</text>
</comment>
<dbReference type="GO" id="GO:0006261">
    <property type="term" value="P:DNA-templated DNA replication"/>
    <property type="evidence" value="ECO:0007669"/>
    <property type="project" value="UniProtKB-UniRule"/>
</dbReference>
<keyword evidence="9 15" id="KW-0227">DNA damage</keyword>
<keyword evidence="4 15" id="KW-0963">Cytoplasm</keyword>
<dbReference type="InterPro" id="IPR043128">
    <property type="entry name" value="Rev_trsase/Diguanyl_cyclase"/>
</dbReference>
<dbReference type="SUPFAM" id="SSF100879">
    <property type="entry name" value="Lesion bypass DNA polymerase (Y-family), little finger domain"/>
    <property type="match status" value="1"/>
</dbReference>
<evidence type="ECO:0000256" key="4">
    <source>
        <dbReference type="ARBA" id="ARBA00022490"/>
    </source>
</evidence>
<evidence type="ECO:0000256" key="7">
    <source>
        <dbReference type="ARBA" id="ARBA00022705"/>
    </source>
</evidence>
<feature type="binding site" evidence="15">
    <location>
        <position position="12"/>
    </location>
    <ligand>
        <name>Mg(2+)</name>
        <dbReference type="ChEBI" id="CHEBI:18420"/>
    </ligand>
</feature>
<dbReference type="Gene3D" id="3.40.1170.60">
    <property type="match status" value="1"/>
</dbReference>
<dbReference type="InterPro" id="IPR050116">
    <property type="entry name" value="DNA_polymerase-Y"/>
</dbReference>
<feature type="binding site" evidence="15">
    <location>
        <position position="109"/>
    </location>
    <ligand>
        <name>Mg(2+)</name>
        <dbReference type="ChEBI" id="CHEBI:18420"/>
    </ligand>
</feature>
<dbReference type="Pfam" id="PF21999">
    <property type="entry name" value="IMS_HHH_1"/>
    <property type="match status" value="1"/>
</dbReference>
<dbReference type="GO" id="GO:0000287">
    <property type="term" value="F:magnesium ion binding"/>
    <property type="evidence" value="ECO:0007669"/>
    <property type="project" value="UniProtKB-UniRule"/>
</dbReference>
<keyword evidence="6 15" id="KW-0548">Nucleotidyltransferase</keyword>
<evidence type="ECO:0000256" key="2">
    <source>
        <dbReference type="ARBA" id="ARBA00010945"/>
    </source>
</evidence>
<keyword evidence="5 15" id="KW-0808">Transferase</keyword>
<accession>A0AA37QAS5</accession>
<dbReference type="HAMAP" id="MF_01113">
    <property type="entry name" value="DNApol_IV"/>
    <property type="match status" value="1"/>
</dbReference>
<keyword evidence="7 15" id="KW-0235">DNA replication</keyword>
<dbReference type="InterPro" id="IPR053848">
    <property type="entry name" value="IMS_HHH_1"/>
</dbReference>
<comment type="caution">
    <text evidence="17">The sequence shown here is derived from an EMBL/GenBank/DDBJ whole genome shotgun (WGS) entry which is preliminary data.</text>
</comment>
<gene>
    <name evidence="17" type="primary">dinB_2</name>
    <name evidence="15" type="synonym">dinB</name>
    <name evidence="17" type="ORF">rosag_43900</name>
</gene>
<dbReference type="GO" id="GO:0003887">
    <property type="term" value="F:DNA-directed DNA polymerase activity"/>
    <property type="evidence" value="ECO:0007669"/>
    <property type="project" value="UniProtKB-UniRule"/>
</dbReference>
<dbReference type="GO" id="GO:0009432">
    <property type="term" value="P:SOS response"/>
    <property type="evidence" value="ECO:0007669"/>
    <property type="project" value="TreeGrafter"/>
</dbReference>
<keyword evidence="11 15" id="KW-0239">DNA-directed DNA polymerase</keyword>
<proteinExistence type="inferred from homology"/>
<evidence type="ECO:0000256" key="10">
    <source>
        <dbReference type="ARBA" id="ARBA00022842"/>
    </source>
</evidence>
<organism evidence="17 18">
    <name type="scientific">Roseisolibacter agri</name>
    <dbReference type="NCBI Taxonomy" id="2014610"/>
    <lineage>
        <taxon>Bacteria</taxon>
        <taxon>Pseudomonadati</taxon>
        <taxon>Gemmatimonadota</taxon>
        <taxon>Gemmatimonadia</taxon>
        <taxon>Gemmatimonadales</taxon>
        <taxon>Gemmatimonadaceae</taxon>
        <taxon>Roseisolibacter</taxon>
    </lineage>
</organism>
<feature type="domain" description="UmuC" evidence="16">
    <location>
        <begin position="8"/>
        <end position="196"/>
    </location>
</feature>
<dbReference type="RefSeq" id="WP_284352306.1">
    <property type="nucleotide sequence ID" value="NZ_BRXS01000007.1"/>
</dbReference>
<evidence type="ECO:0000256" key="3">
    <source>
        <dbReference type="ARBA" id="ARBA00022457"/>
    </source>
</evidence>
<evidence type="ECO:0000256" key="5">
    <source>
        <dbReference type="ARBA" id="ARBA00022679"/>
    </source>
</evidence>
<dbReference type="InterPro" id="IPR017961">
    <property type="entry name" value="DNA_pol_Y-fam_little_finger"/>
</dbReference>
<dbReference type="FunFam" id="3.30.1490.100:FF:000004">
    <property type="entry name" value="DNA polymerase IV"/>
    <property type="match status" value="1"/>
</dbReference>
<dbReference type="GO" id="GO:0042276">
    <property type="term" value="P:error-prone translesion synthesis"/>
    <property type="evidence" value="ECO:0007669"/>
    <property type="project" value="TreeGrafter"/>
</dbReference>
<evidence type="ECO:0000256" key="6">
    <source>
        <dbReference type="ARBA" id="ARBA00022695"/>
    </source>
</evidence>
<keyword evidence="10 15" id="KW-0460">Magnesium</keyword>
<dbReference type="PANTHER" id="PTHR11076:SF33">
    <property type="entry name" value="DNA POLYMERASE KAPPA"/>
    <property type="match status" value="1"/>
</dbReference>
<dbReference type="Gene3D" id="1.10.150.20">
    <property type="entry name" value="5' to 3' exonuclease, C-terminal subdomain"/>
    <property type="match status" value="1"/>
</dbReference>
<evidence type="ECO:0000256" key="1">
    <source>
        <dbReference type="ARBA" id="ARBA00004496"/>
    </source>
</evidence>
<evidence type="ECO:0000256" key="9">
    <source>
        <dbReference type="ARBA" id="ARBA00022763"/>
    </source>
</evidence>
<feature type="site" description="Substrate discrimination" evidence="15">
    <location>
        <position position="17"/>
    </location>
</feature>
<dbReference type="Pfam" id="PF11799">
    <property type="entry name" value="IMS_C"/>
    <property type="match status" value="1"/>
</dbReference>
<comment type="catalytic activity">
    <reaction evidence="14 15">
        <text>DNA(n) + a 2'-deoxyribonucleoside 5'-triphosphate = DNA(n+1) + diphosphate</text>
        <dbReference type="Rhea" id="RHEA:22508"/>
        <dbReference type="Rhea" id="RHEA-COMP:17339"/>
        <dbReference type="Rhea" id="RHEA-COMP:17340"/>
        <dbReference type="ChEBI" id="CHEBI:33019"/>
        <dbReference type="ChEBI" id="CHEBI:61560"/>
        <dbReference type="ChEBI" id="CHEBI:173112"/>
        <dbReference type="EC" id="2.7.7.7"/>
    </reaction>
</comment>
<keyword evidence="18" id="KW-1185">Reference proteome</keyword>
<dbReference type="Pfam" id="PF00817">
    <property type="entry name" value="IMS"/>
    <property type="match status" value="1"/>
</dbReference>
<dbReference type="InterPro" id="IPR001126">
    <property type="entry name" value="UmuC"/>
</dbReference>
<dbReference type="PROSITE" id="PS50173">
    <property type="entry name" value="UMUC"/>
    <property type="match status" value="1"/>
</dbReference>
<sequence>MSAPSRRILLVDADAFFVAVARQVDPEGAGKAKLLIVGGSAESRGVVCSASYEVRKYGVRSGMPISRAVRLCPAALCVPVPGPECSRQSRAIAAVLARWTPVVQASSIDEWYLDLGGTEALYDEPLAATAHRIRAAVHEATGLSVSIGAGTSKLVAKVAVEVAKPGAGGDGVHEVAPGTEEQFMRRFALADLPFVGPKLAEKLARNGLRRVPDALAYSEEALVGLLGARTGQWLYEWVRGIDARPVAERAEQKSVSREDTFAHDLHEDADLERELLRLSERVAADLRGDGLRARTITVKVRDADFVTRQAARTLDTAVESDRAVAAVARELFRRLRKTRRVGVRLLGVALSGFGEAAAPAQLALFDAAGAGEPATGGAPPMETERDRRLAHTLDAIRDRFGREVIGPAALRDAADRRARGPVARRVPLSDGTE</sequence>
<dbReference type="CDD" id="cd03586">
    <property type="entry name" value="PolY_Pol_IV_kappa"/>
    <property type="match status" value="1"/>
</dbReference>
<keyword evidence="13 15" id="KW-0234">DNA repair</keyword>
<keyword evidence="12 15" id="KW-0238">DNA-binding</keyword>
<comment type="subcellular location">
    <subcellularLocation>
        <location evidence="1 15">Cytoplasm</location>
    </subcellularLocation>
</comment>
<evidence type="ECO:0000259" key="16">
    <source>
        <dbReference type="PROSITE" id="PS50173"/>
    </source>
</evidence>
<dbReference type="InterPro" id="IPR036775">
    <property type="entry name" value="DNA_pol_Y-fam_lit_finger_sf"/>
</dbReference>
<comment type="cofactor">
    <cofactor evidence="15">
        <name>Mg(2+)</name>
        <dbReference type="ChEBI" id="CHEBI:18420"/>
    </cofactor>
    <text evidence="15">Binds 2 magnesium ions per subunit.</text>
</comment>
<dbReference type="InterPro" id="IPR043502">
    <property type="entry name" value="DNA/RNA_pol_sf"/>
</dbReference>
<evidence type="ECO:0000256" key="8">
    <source>
        <dbReference type="ARBA" id="ARBA00022723"/>
    </source>
</evidence>
<keyword evidence="8 15" id="KW-0479">Metal-binding</keyword>
<dbReference type="GO" id="GO:0005829">
    <property type="term" value="C:cytosol"/>
    <property type="evidence" value="ECO:0007669"/>
    <property type="project" value="TreeGrafter"/>
</dbReference>
<evidence type="ECO:0000256" key="12">
    <source>
        <dbReference type="ARBA" id="ARBA00023125"/>
    </source>
</evidence>
<protein>
    <recommendedName>
        <fullName evidence="15">DNA polymerase IV</fullName>
        <shortName evidence="15">Pol IV</shortName>
        <ecNumber evidence="15">2.7.7.7</ecNumber>
    </recommendedName>
</protein>
<dbReference type="Gene3D" id="3.30.70.270">
    <property type="match status" value="1"/>
</dbReference>
<evidence type="ECO:0000256" key="11">
    <source>
        <dbReference type="ARBA" id="ARBA00022932"/>
    </source>
</evidence>
<dbReference type="SUPFAM" id="SSF56672">
    <property type="entry name" value="DNA/RNA polymerases"/>
    <property type="match status" value="1"/>
</dbReference>
<dbReference type="Gene3D" id="3.30.1490.100">
    <property type="entry name" value="DNA polymerase, Y-family, little finger domain"/>
    <property type="match status" value="1"/>
</dbReference>
<dbReference type="GO" id="GO:0003684">
    <property type="term" value="F:damaged DNA binding"/>
    <property type="evidence" value="ECO:0007669"/>
    <property type="project" value="InterPro"/>
</dbReference>
<evidence type="ECO:0000256" key="13">
    <source>
        <dbReference type="ARBA" id="ARBA00023204"/>
    </source>
</evidence>
<evidence type="ECO:0000313" key="18">
    <source>
        <dbReference type="Proteomes" id="UP001161325"/>
    </source>
</evidence>
<comment type="subunit">
    <text evidence="15">Monomer.</text>
</comment>
<dbReference type="EC" id="2.7.7.7" evidence="15"/>
<comment type="function">
    <text evidence="15">Poorly processive, error-prone DNA polymerase involved in untargeted mutagenesis. Copies undamaged DNA at stalled replication forks, which arise in vivo from mismatched or misaligned primer ends. These misaligned primers can be extended by PolIV. Exhibits no 3'-5' exonuclease (proofreading) activity. May be involved in translesional synthesis, in conjunction with the beta clamp from PolIII.</text>
</comment>
<evidence type="ECO:0000256" key="15">
    <source>
        <dbReference type="HAMAP-Rule" id="MF_01113"/>
    </source>
</evidence>
<keyword evidence="3 15" id="KW-0515">Mutator protein</keyword>
<dbReference type="Proteomes" id="UP001161325">
    <property type="component" value="Unassembled WGS sequence"/>
</dbReference>